<keyword evidence="3" id="KW-1185">Reference proteome</keyword>
<protein>
    <submittedName>
        <fullName evidence="2">Uncharacterized protein</fullName>
    </submittedName>
</protein>
<dbReference type="Proteomes" id="UP000821837">
    <property type="component" value="Chromosome 3"/>
</dbReference>
<comment type="caution">
    <text evidence="2">The sequence shown here is derived from an EMBL/GenBank/DDBJ whole genome shotgun (WGS) entry which is preliminary data.</text>
</comment>
<feature type="compositionally biased region" description="Polar residues" evidence="1">
    <location>
        <begin position="42"/>
        <end position="51"/>
    </location>
</feature>
<feature type="compositionally biased region" description="Polar residues" evidence="1">
    <location>
        <begin position="203"/>
        <end position="212"/>
    </location>
</feature>
<sequence>MASRTDEIATELWNASSMMLGMRPAPEADTVAAAAAGSASSKPTQLTTSSEDSMEHEENDPSDWDTVHYRRYTTRRLKGELRSEREDSQCEETLFCLACQAARHISLDPNCPTRAFRATSPPLPKKNAAAKSSQGEQPEPLDKTTGTPPKTWSQVTVSNAGINISNVEDRLERFEQAQAASTEHTVQANPATQPRTKKHNELQRTPSTFNRKSSVKTDQALDTIMQLLEKLNSRMEATERAMAQQE</sequence>
<gene>
    <name evidence="2" type="ORF">HPB52_021271</name>
</gene>
<evidence type="ECO:0000313" key="2">
    <source>
        <dbReference type="EMBL" id="KAH7963504.1"/>
    </source>
</evidence>
<feature type="compositionally biased region" description="Acidic residues" evidence="1">
    <location>
        <begin position="52"/>
        <end position="63"/>
    </location>
</feature>
<feature type="region of interest" description="Disordered" evidence="1">
    <location>
        <begin position="116"/>
        <end position="153"/>
    </location>
</feature>
<feature type="compositionally biased region" description="Polar residues" evidence="1">
    <location>
        <begin position="144"/>
        <end position="153"/>
    </location>
</feature>
<dbReference type="AlphaFoldDB" id="A0A9D4Q357"/>
<evidence type="ECO:0000313" key="3">
    <source>
        <dbReference type="Proteomes" id="UP000821837"/>
    </source>
</evidence>
<dbReference type="EMBL" id="JABSTV010001249">
    <property type="protein sequence ID" value="KAH7963504.1"/>
    <property type="molecule type" value="Genomic_DNA"/>
</dbReference>
<feature type="region of interest" description="Disordered" evidence="1">
    <location>
        <begin position="178"/>
        <end position="217"/>
    </location>
</feature>
<feature type="compositionally biased region" description="Polar residues" evidence="1">
    <location>
        <begin position="178"/>
        <end position="194"/>
    </location>
</feature>
<name>A0A9D4Q357_RHISA</name>
<evidence type="ECO:0000256" key="1">
    <source>
        <dbReference type="SAM" id="MobiDB-lite"/>
    </source>
</evidence>
<accession>A0A9D4Q357</accession>
<organism evidence="2 3">
    <name type="scientific">Rhipicephalus sanguineus</name>
    <name type="common">Brown dog tick</name>
    <name type="synonym">Ixodes sanguineus</name>
    <dbReference type="NCBI Taxonomy" id="34632"/>
    <lineage>
        <taxon>Eukaryota</taxon>
        <taxon>Metazoa</taxon>
        <taxon>Ecdysozoa</taxon>
        <taxon>Arthropoda</taxon>
        <taxon>Chelicerata</taxon>
        <taxon>Arachnida</taxon>
        <taxon>Acari</taxon>
        <taxon>Parasitiformes</taxon>
        <taxon>Ixodida</taxon>
        <taxon>Ixodoidea</taxon>
        <taxon>Ixodidae</taxon>
        <taxon>Rhipicephalinae</taxon>
        <taxon>Rhipicephalus</taxon>
        <taxon>Rhipicephalus</taxon>
    </lineage>
</organism>
<reference evidence="2" key="2">
    <citation type="submission" date="2021-09" db="EMBL/GenBank/DDBJ databases">
        <authorList>
            <person name="Jia N."/>
            <person name="Wang J."/>
            <person name="Shi W."/>
            <person name="Du L."/>
            <person name="Sun Y."/>
            <person name="Zhan W."/>
            <person name="Jiang J."/>
            <person name="Wang Q."/>
            <person name="Zhang B."/>
            <person name="Ji P."/>
            <person name="Sakyi L.B."/>
            <person name="Cui X."/>
            <person name="Yuan T."/>
            <person name="Jiang B."/>
            <person name="Yang W."/>
            <person name="Lam T.T.-Y."/>
            <person name="Chang Q."/>
            <person name="Ding S."/>
            <person name="Wang X."/>
            <person name="Zhu J."/>
            <person name="Ruan X."/>
            <person name="Zhao L."/>
            <person name="Wei J."/>
            <person name="Que T."/>
            <person name="Du C."/>
            <person name="Cheng J."/>
            <person name="Dai P."/>
            <person name="Han X."/>
            <person name="Huang E."/>
            <person name="Gao Y."/>
            <person name="Liu J."/>
            <person name="Shao H."/>
            <person name="Ye R."/>
            <person name="Li L."/>
            <person name="Wei W."/>
            <person name="Wang X."/>
            <person name="Wang C."/>
            <person name="Huo Q."/>
            <person name="Li W."/>
            <person name="Guo W."/>
            <person name="Chen H."/>
            <person name="Chen S."/>
            <person name="Zhou L."/>
            <person name="Zhou L."/>
            <person name="Ni X."/>
            <person name="Tian J."/>
            <person name="Zhou Y."/>
            <person name="Sheng Y."/>
            <person name="Liu T."/>
            <person name="Pan Y."/>
            <person name="Xia L."/>
            <person name="Li J."/>
            <person name="Zhao F."/>
            <person name="Cao W."/>
        </authorList>
    </citation>
    <scope>NUCLEOTIDE SEQUENCE</scope>
    <source>
        <strain evidence="2">Rsan-2018</strain>
        <tissue evidence="2">Larvae</tissue>
    </source>
</reference>
<feature type="compositionally biased region" description="Low complexity" evidence="1">
    <location>
        <begin position="32"/>
        <end position="41"/>
    </location>
</feature>
<dbReference type="VEuPathDB" id="VectorBase:RSAN_045289"/>
<feature type="region of interest" description="Disordered" evidence="1">
    <location>
        <begin position="29"/>
        <end position="65"/>
    </location>
</feature>
<reference evidence="2" key="1">
    <citation type="journal article" date="2020" name="Cell">
        <title>Large-Scale Comparative Analyses of Tick Genomes Elucidate Their Genetic Diversity and Vector Capacities.</title>
        <authorList>
            <consortium name="Tick Genome and Microbiome Consortium (TIGMIC)"/>
            <person name="Jia N."/>
            <person name="Wang J."/>
            <person name="Shi W."/>
            <person name="Du L."/>
            <person name="Sun Y."/>
            <person name="Zhan W."/>
            <person name="Jiang J.F."/>
            <person name="Wang Q."/>
            <person name="Zhang B."/>
            <person name="Ji P."/>
            <person name="Bell-Sakyi L."/>
            <person name="Cui X.M."/>
            <person name="Yuan T.T."/>
            <person name="Jiang B.G."/>
            <person name="Yang W.F."/>
            <person name="Lam T.T."/>
            <person name="Chang Q.C."/>
            <person name="Ding S.J."/>
            <person name="Wang X.J."/>
            <person name="Zhu J.G."/>
            <person name="Ruan X.D."/>
            <person name="Zhao L."/>
            <person name="Wei J.T."/>
            <person name="Ye R.Z."/>
            <person name="Que T.C."/>
            <person name="Du C.H."/>
            <person name="Zhou Y.H."/>
            <person name="Cheng J.X."/>
            <person name="Dai P.F."/>
            <person name="Guo W.B."/>
            <person name="Han X.H."/>
            <person name="Huang E.J."/>
            <person name="Li L.F."/>
            <person name="Wei W."/>
            <person name="Gao Y.C."/>
            <person name="Liu J.Z."/>
            <person name="Shao H.Z."/>
            <person name="Wang X."/>
            <person name="Wang C.C."/>
            <person name="Yang T.C."/>
            <person name="Huo Q.B."/>
            <person name="Li W."/>
            <person name="Chen H.Y."/>
            <person name="Chen S.E."/>
            <person name="Zhou L.G."/>
            <person name="Ni X.B."/>
            <person name="Tian J.H."/>
            <person name="Sheng Y."/>
            <person name="Liu T."/>
            <person name="Pan Y.S."/>
            <person name="Xia L.Y."/>
            <person name="Li J."/>
            <person name="Zhao F."/>
            <person name="Cao W.C."/>
        </authorList>
    </citation>
    <scope>NUCLEOTIDE SEQUENCE</scope>
    <source>
        <strain evidence="2">Rsan-2018</strain>
    </source>
</reference>
<proteinExistence type="predicted"/>